<dbReference type="AlphaFoldDB" id="A0A067N9V2"/>
<dbReference type="EMBL" id="KL198017">
    <property type="protein sequence ID" value="KDQ20571.1"/>
    <property type="molecule type" value="Genomic_DNA"/>
</dbReference>
<organism evidence="2 3">
    <name type="scientific">Botryobasidium botryosum (strain FD-172 SS1)</name>
    <dbReference type="NCBI Taxonomy" id="930990"/>
    <lineage>
        <taxon>Eukaryota</taxon>
        <taxon>Fungi</taxon>
        <taxon>Dikarya</taxon>
        <taxon>Basidiomycota</taxon>
        <taxon>Agaricomycotina</taxon>
        <taxon>Agaricomycetes</taxon>
        <taxon>Cantharellales</taxon>
        <taxon>Botryobasidiaceae</taxon>
        <taxon>Botryobasidium</taxon>
    </lineage>
</organism>
<protein>
    <submittedName>
        <fullName evidence="2">Uncharacterized protein</fullName>
    </submittedName>
</protein>
<evidence type="ECO:0000256" key="1">
    <source>
        <dbReference type="SAM" id="Phobius"/>
    </source>
</evidence>
<dbReference type="Proteomes" id="UP000027195">
    <property type="component" value="Unassembled WGS sequence"/>
</dbReference>
<proteinExistence type="predicted"/>
<dbReference type="OrthoDB" id="3178019at2759"/>
<accession>A0A067N9V2</accession>
<feature type="transmembrane region" description="Helical" evidence="1">
    <location>
        <begin position="352"/>
        <end position="372"/>
    </location>
</feature>
<keyword evidence="1" id="KW-0472">Membrane</keyword>
<sequence length="517" mass="56478">MRLTFTPPLGSTHFVLKNPDLDAVITFYVTLPVSEYLSSVKEGARVQIWSDIPQAGRASGWAECDFEPDVAAANPPPGIHGLAITKRARLDLGESTRGAFGFGLVTLVARFNIPNLAHMPQQSYSYTYRILRASSCDWLGSPGSNGRLVLGDLDTRPMNALSFHAPSVGQDAWSILHQDTDSVVLTPAIPSTPAKITAVPVSAAASSTVRLPVELLRRFLPGGYETDISTSVALWSGDAIPPTLVSIFPKADEADDFEVRVGQHGGRFNVTPAYTIGEGSETVWDVSMLTPKPKNVFLTSLPGTARVADSPLFQHPPLLFSAVTHHPTPSRTIPYFDMSFISTRLESRLPPIVYILALALLNIATRILLFLAPSTIFFPRRFGLSPFSRSWHQGSPEVRPEYGSPDKNDDWWRALPKTDGKAPAWTSQALTFTLTPGSSQDGHICFLLHREKVESLDASLGELTVRLDGKSIPLTREEPGVLVREAGDDMWLVELHGRIWGERVGEGRLDVLLKTGS</sequence>
<keyword evidence="1" id="KW-1133">Transmembrane helix</keyword>
<reference evidence="3" key="1">
    <citation type="journal article" date="2014" name="Proc. Natl. Acad. Sci. U.S.A.">
        <title>Extensive sampling of basidiomycete genomes demonstrates inadequacy of the white-rot/brown-rot paradigm for wood decay fungi.</title>
        <authorList>
            <person name="Riley R."/>
            <person name="Salamov A.A."/>
            <person name="Brown D.W."/>
            <person name="Nagy L.G."/>
            <person name="Floudas D."/>
            <person name="Held B.W."/>
            <person name="Levasseur A."/>
            <person name="Lombard V."/>
            <person name="Morin E."/>
            <person name="Otillar R."/>
            <person name="Lindquist E.A."/>
            <person name="Sun H."/>
            <person name="LaButti K.M."/>
            <person name="Schmutz J."/>
            <person name="Jabbour D."/>
            <person name="Luo H."/>
            <person name="Baker S.E."/>
            <person name="Pisabarro A.G."/>
            <person name="Walton J.D."/>
            <person name="Blanchette R.A."/>
            <person name="Henrissat B."/>
            <person name="Martin F."/>
            <person name="Cullen D."/>
            <person name="Hibbett D.S."/>
            <person name="Grigoriev I.V."/>
        </authorList>
    </citation>
    <scope>NUCLEOTIDE SEQUENCE [LARGE SCALE GENOMIC DNA]</scope>
    <source>
        <strain evidence="3">FD-172 SS1</strain>
    </source>
</reference>
<keyword evidence="1" id="KW-0812">Transmembrane</keyword>
<evidence type="ECO:0000313" key="3">
    <source>
        <dbReference type="Proteomes" id="UP000027195"/>
    </source>
</evidence>
<evidence type="ECO:0000313" key="2">
    <source>
        <dbReference type="EMBL" id="KDQ20571.1"/>
    </source>
</evidence>
<dbReference type="InParanoid" id="A0A067N9V2"/>
<keyword evidence="3" id="KW-1185">Reference proteome</keyword>
<name>A0A067N9V2_BOTB1</name>
<dbReference type="HOGENOM" id="CLU_526733_0_0_1"/>
<gene>
    <name evidence="2" type="ORF">BOTBODRAFT_26575</name>
</gene>